<dbReference type="SUPFAM" id="SSF56235">
    <property type="entry name" value="N-terminal nucleophile aminohydrolases (Ntn hydrolases)"/>
    <property type="match status" value="1"/>
</dbReference>
<evidence type="ECO:0000256" key="1">
    <source>
        <dbReference type="ARBA" id="ARBA00006586"/>
    </source>
</evidence>
<organism evidence="4 5">
    <name type="scientific">Marivivens donghaensis</name>
    <dbReference type="NCBI Taxonomy" id="1699413"/>
    <lineage>
        <taxon>Bacteria</taxon>
        <taxon>Pseudomonadati</taxon>
        <taxon>Pseudomonadota</taxon>
        <taxon>Alphaproteobacteria</taxon>
        <taxon>Rhodobacterales</taxon>
        <taxon>Paracoccaceae</taxon>
        <taxon>Marivivens group</taxon>
        <taxon>Marivivens</taxon>
    </lineage>
</organism>
<comment type="similarity">
    <text evidence="1">Belongs to the peptidase S45 family.</text>
</comment>
<dbReference type="InterPro" id="IPR002692">
    <property type="entry name" value="S45"/>
</dbReference>
<evidence type="ECO:0000313" key="5">
    <source>
        <dbReference type="Proteomes" id="UP000709466"/>
    </source>
</evidence>
<dbReference type="InterPro" id="IPR029055">
    <property type="entry name" value="Ntn_hydrolases_N"/>
</dbReference>
<reference evidence="4 5" key="1">
    <citation type="submission" date="2020-03" db="EMBL/GenBank/DDBJ databases">
        <title>Bacterial isolates of synthetic phycosphere.</title>
        <authorList>
            <person name="Fu H."/>
            <person name="Moran M.A."/>
        </authorList>
    </citation>
    <scope>NUCLEOTIDE SEQUENCE [LARGE SCALE GENOMIC DNA]</scope>
    <source>
        <strain evidence="4 5">HF1</strain>
    </source>
</reference>
<dbReference type="Gene3D" id="2.30.120.10">
    <property type="match status" value="1"/>
</dbReference>
<keyword evidence="5" id="KW-1185">Reference proteome</keyword>
<dbReference type="Gene3D" id="1.10.439.10">
    <property type="entry name" value="Penicillin Amidohydrolase, domain 1"/>
    <property type="match status" value="1"/>
</dbReference>
<keyword evidence="2" id="KW-0378">Hydrolase</keyword>
<dbReference type="InterPro" id="IPR043147">
    <property type="entry name" value="Penicillin_amidase_A-knob"/>
</dbReference>
<name>A0ABX0VY74_9RHOB</name>
<dbReference type="Gene3D" id="3.60.20.10">
    <property type="entry name" value="Glutamine Phosphoribosylpyrophosphate, subunit 1, domain 1"/>
    <property type="match status" value="1"/>
</dbReference>
<dbReference type="InterPro" id="IPR023343">
    <property type="entry name" value="Penicillin_amidase_dom1"/>
</dbReference>
<sequence length="820" mass="90679">MIKLFRWMFWLASTLLGLVVFTAVLAYYFAARSLPEYDGEFTVSGISAPVEIVRDNSDVPHIFGASDADSFYALGFVHAQDRFWQMIVARRTAQGRLSEVFGRRTLPADVLMRRLDIYNLSVASVDALDEDTLTLLEAYSAGVNAWLAEVNDGARGRGAPEMWLFNQPVAPWQPADSIALMKVFALKQSSQIYDEVLRANVSKLVEPDRIRDILPEDSTNSGGDPKRFTELVQDMPSRLPGIPTEPDPLYPVRPAGEAGSANAWAAGPERSTTGSTLLANDLHSTLTAPANWYLARLELENGGVIGATIPGIPAVLSGRSADIGWAITASTADDLDLYLEEVNPENSAQYRGTDGWKNFETRDSIVVIEDQPAVTLKLLWTENGPILPPEQFNLDTIRTPGHVLSANWTGLSDQDTTLEAAIGIMRARSVEGAISAARPQIAPALNLMIADRNNIGLKVIGKLPSRSRSSDSEGRMPSYGYKPENRWDGFQSYSRNYSLLDPEEGILGNTNNRTTDRSYPSNMTFDWGDNQRIHRWERLMSMRGVHTRESFIEAQLDTVSYSARTLLPLVGANLWFTGEPAPDGTPQRRRQQALELLANWNGEMNEHLPEPLIYAAWMRELQDRLIRDNLGPLADSFTHIDPVFIERVFRDVDGAGVWCDIIQSEPLETCTDIARAALDDALIWIAEHQGTAVEALRWGDAHQAVHTHPVLGQSPILKWVANITQSTSGGDNTLMRGLTSGIGALPFENVEAATYRGVYDFADPDSSVFVVSTGQSGHPLSRYYDDQGERWRQGEYIPMSLDPTLARAAATGVTHLVPRR</sequence>
<dbReference type="Proteomes" id="UP000709466">
    <property type="component" value="Unassembled WGS sequence"/>
</dbReference>
<comment type="caution">
    <text evidence="4">The sequence shown here is derived from an EMBL/GenBank/DDBJ whole genome shotgun (WGS) entry which is preliminary data.</text>
</comment>
<dbReference type="PIRSF" id="PIRSF001227">
    <property type="entry name" value="Pen_acylase"/>
    <property type="match status" value="1"/>
</dbReference>
<dbReference type="InterPro" id="IPR014395">
    <property type="entry name" value="Pen/GL7ACA/AHL_acylase"/>
</dbReference>
<proteinExistence type="inferred from homology"/>
<accession>A0ABX0VY74</accession>
<gene>
    <name evidence="4" type="ORF">HCZ30_10920</name>
</gene>
<dbReference type="PANTHER" id="PTHR34218:SF4">
    <property type="entry name" value="ACYL-HOMOSERINE LACTONE ACYLASE QUIP"/>
    <property type="match status" value="1"/>
</dbReference>
<dbReference type="RefSeq" id="WP_167638321.1">
    <property type="nucleotide sequence ID" value="NZ_JAATOP010000006.1"/>
</dbReference>
<dbReference type="PANTHER" id="PTHR34218">
    <property type="entry name" value="PEPTIDASE S45 PENICILLIN AMIDASE"/>
    <property type="match status" value="1"/>
</dbReference>
<dbReference type="InterPro" id="IPR043146">
    <property type="entry name" value="Penicillin_amidase_N_B-knob"/>
</dbReference>
<evidence type="ECO:0000313" key="4">
    <source>
        <dbReference type="EMBL" id="NIY72941.1"/>
    </source>
</evidence>
<evidence type="ECO:0000256" key="3">
    <source>
        <dbReference type="ARBA" id="ARBA00023145"/>
    </source>
</evidence>
<keyword evidence="3" id="KW-0865">Zymogen</keyword>
<evidence type="ECO:0000256" key="2">
    <source>
        <dbReference type="ARBA" id="ARBA00022801"/>
    </source>
</evidence>
<protein>
    <submittedName>
        <fullName evidence="4">Penicillin acylase family protein</fullName>
    </submittedName>
</protein>
<dbReference type="Pfam" id="PF01804">
    <property type="entry name" value="Penicil_amidase"/>
    <property type="match status" value="1"/>
</dbReference>
<dbReference type="EMBL" id="JAATOP010000006">
    <property type="protein sequence ID" value="NIY72941.1"/>
    <property type="molecule type" value="Genomic_DNA"/>
</dbReference>
<dbReference type="CDD" id="cd03747">
    <property type="entry name" value="Ntn_PGA_like"/>
    <property type="match status" value="1"/>
</dbReference>
<dbReference type="Gene3D" id="1.10.1400.10">
    <property type="match status" value="1"/>
</dbReference>